<evidence type="ECO:0000313" key="6">
    <source>
        <dbReference type="Proteomes" id="UP000191257"/>
    </source>
</evidence>
<dbReference type="PANTHER" id="PTHR30149">
    <property type="entry name" value="HYDROGENASE PROTEIN ASSEMBLY PROTEIN HYPD"/>
    <property type="match status" value="1"/>
</dbReference>
<dbReference type="GO" id="GO:0070025">
    <property type="term" value="F:carbon monoxide binding"/>
    <property type="evidence" value="ECO:0007669"/>
    <property type="project" value="TreeGrafter"/>
</dbReference>
<dbReference type="GO" id="GO:0005506">
    <property type="term" value="F:iron ion binding"/>
    <property type="evidence" value="ECO:0007669"/>
    <property type="project" value="TreeGrafter"/>
</dbReference>
<accession>A0A1V0GP98</accession>
<dbReference type="RefSeq" id="WP_080620605.1">
    <property type="nucleotide sequence ID" value="NZ_CAWMZI010000001.1"/>
</dbReference>
<dbReference type="InterPro" id="IPR002780">
    <property type="entry name" value="Hyd_form_HypD"/>
</dbReference>
<evidence type="ECO:0000313" key="5">
    <source>
        <dbReference type="EMBL" id="ARC35677.1"/>
    </source>
</evidence>
<dbReference type="EMBL" id="CP020442">
    <property type="protein sequence ID" value="ARC35677.1"/>
    <property type="molecule type" value="Genomic_DNA"/>
</dbReference>
<dbReference type="InterPro" id="IPR042243">
    <property type="entry name" value="HypD_1"/>
</dbReference>
<dbReference type="Proteomes" id="UP000191257">
    <property type="component" value="Chromosome"/>
</dbReference>
<dbReference type="PANTHER" id="PTHR30149:SF0">
    <property type="entry name" value="HYDROGENASE MATURATION FACTOR HYPD"/>
    <property type="match status" value="1"/>
</dbReference>
<dbReference type="Gene3D" id="3.40.50.11740">
    <property type="entry name" value="HypD, alpha/beta domain 2"/>
    <property type="match status" value="2"/>
</dbReference>
<dbReference type="GO" id="GO:0051604">
    <property type="term" value="P:protein maturation"/>
    <property type="evidence" value="ECO:0007669"/>
    <property type="project" value="TreeGrafter"/>
</dbReference>
<reference evidence="5" key="1">
    <citation type="submission" date="2017-12" db="EMBL/GenBank/DDBJ databases">
        <title>FDA dAtabase for Regulatory Grade micrObial Sequences (FDA-ARGOS): Supporting development and validation of Infectious Disease Dx tests.</title>
        <authorList>
            <person name="Campos J."/>
            <person name="Goldberg B."/>
            <person name="Tallon L."/>
            <person name="Sadzewicz L."/>
            <person name="Sengamalay N."/>
            <person name="Ott S."/>
            <person name="Godinez A."/>
            <person name="Nagaraj S."/>
            <person name="Vyas G."/>
            <person name="Aluvathingal J."/>
            <person name="Nadendla S."/>
            <person name="Geyer C."/>
            <person name="Nandy P."/>
            <person name="Hobson J."/>
            <person name="Sichtig H."/>
        </authorList>
    </citation>
    <scope>NUCLEOTIDE SEQUENCE</scope>
    <source>
        <strain evidence="5">FDAARGOS_252</strain>
    </source>
</reference>
<evidence type="ECO:0000256" key="1">
    <source>
        <dbReference type="ARBA" id="ARBA00007888"/>
    </source>
</evidence>
<name>A0A1V0GP98_9RHOB</name>
<dbReference type="Gene3D" id="6.10.20.100">
    <property type="match status" value="1"/>
</dbReference>
<proteinExistence type="inferred from homology"/>
<evidence type="ECO:0000256" key="4">
    <source>
        <dbReference type="PIRNR" id="PIRNR005622"/>
    </source>
</evidence>
<sequence>MKYASEFRDPKAARALLAAIARRCDELGATGEQPIHVMEICGGHTHSIFRYGLDRLVHPGIEFIHGPGCPVCVLPRSRVDEAIQIARRPGVIFTTFGDAMRVPGRDMSLLQARAAGADVRMVYSPLDALALARANPAREVVFFGLGFETTTPSTALAIQQAAREGLANFSVFCNHITVPEPIRVLLDDPHMVLDGFIGPGHVSMVVGIHPYDFIPQDYHKPIVVAGFEPTDLLQSVLMVLDQIATQRAEVENQYARVVPEHGNPVSLAAIADVYERRPSFEWRGLGEIDASGLRIREAYRGYDAEAKFGIGYGAVRQVLPEPEGCACGAVMTGRMKPTTCPQFGTGCTPETPLGALMVSSEGACAAYWQYGGARGSVRDPVAASQAGRGQP</sequence>
<evidence type="ECO:0000256" key="2">
    <source>
        <dbReference type="ARBA" id="ARBA00022723"/>
    </source>
</evidence>
<dbReference type="AlphaFoldDB" id="A0A1V0GP98"/>
<dbReference type="NCBIfam" id="TIGR00075">
    <property type="entry name" value="hypD"/>
    <property type="match status" value="1"/>
</dbReference>
<dbReference type="Pfam" id="PF01924">
    <property type="entry name" value="HypD"/>
    <property type="match status" value="1"/>
</dbReference>
<dbReference type="KEGG" id="pye:A6J80_04135"/>
<dbReference type="GO" id="GO:0051539">
    <property type="term" value="F:4 iron, 4 sulfur cluster binding"/>
    <property type="evidence" value="ECO:0007669"/>
    <property type="project" value="TreeGrafter"/>
</dbReference>
<gene>
    <name evidence="5" type="ORF">A6J80_04135</name>
</gene>
<dbReference type="eggNOG" id="COG0409">
    <property type="taxonomic scope" value="Bacteria"/>
</dbReference>
<dbReference type="STRING" id="147645.A6J80_04135"/>
<dbReference type="InterPro" id="IPR042244">
    <property type="entry name" value="HypD_2_sf"/>
</dbReference>
<comment type="similarity">
    <text evidence="1 4">Belongs to the HypD family.</text>
</comment>
<keyword evidence="6" id="KW-1185">Reference proteome</keyword>
<dbReference type="PIRSF" id="PIRSF005622">
    <property type="entry name" value="Hydrgn_mat_hypD"/>
    <property type="match status" value="1"/>
</dbReference>
<organism evidence="5 6">
    <name type="scientific">Paracoccus yeei</name>
    <dbReference type="NCBI Taxonomy" id="147645"/>
    <lineage>
        <taxon>Bacteria</taxon>
        <taxon>Pseudomonadati</taxon>
        <taxon>Pseudomonadota</taxon>
        <taxon>Alphaproteobacteria</taxon>
        <taxon>Rhodobacterales</taxon>
        <taxon>Paracoccaceae</taxon>
        <taxon>Paracoccus</taxon>
    </lineage>
</organism>
<keyword evidence="2" id="KW-0479">Metal-binding</keyword>
<protein>
    <recommendedName>
        <fullName evidence="4">Hydrogenase maturation factor</fullName>
    </recommendedName>
</protein>
<evidence type="ECO:0000256" key="3">
    <source>
        <dbReference type="ARBA" id="ARBA00023004"/>
    </source>
</evidence>
<keyword evidence="3" id="KW-0408">Iron</keyword>